<comment type="subcellular location">
    <subcellularLocation>
        <location evidence="1">Nucleus</location>
    </subcellularLocation>
</comment>
<dbReference type="Pfam" id="PF03876">
    <property type="entry name" value="SHS2_Rpb7-N"/>
    <property type="match status" value="1"/>
</dbReference>
<evidence type="ECO:0000259" key="6">
    <source>
        <dbReference type="Pfam" id="PF03876"/>
    </source>
</evidence>
<evidence type="ECO:0000256" key="4">
    <source>
        <dbReference type="ARBA" id="ARBA00023163"/>
    </source>
</evidence>
<evidence type="ECO:0008006" key="10">
    <source>
        <dbReference type="Google" id="ProtNLM"/>
    </source>
</evidence>
<dbReference type="GO" id="GO:0000428">
    <property type="term" value="C:DNA-directed RNA polymerase complex"/>
    <property type="evidence" value="ECO:0007669"/>
    <property type="project" value="UniProtKB-KW"/>
</dbReference>
<dbReference type="Gene3D" id="3.30.1490.120">
    <property type="entry name" value="RNA polymerase Rpb7-like, N-terminal domain"/>
    <property type="match status" value="1"/>
</dbReference>
<dbReference type="Gene3D" id="2.40.50.140">
    <property type="entry name" value="Nucleic acid-binding proteins"/>
    <property type="match status" value="1"/>
</dbReference>
<evidence type="ECO:0000256" key="2">
    <source>
        <dbReference type="ARBA" id="ARBA00009307"/>
    </source>
</evidence>
<dbReference type="InterPro" id="IPR012340">
    <property type="entry name" value="NA-bd_OB-fold"/>
</dbReference>
<evidence type="ECO:0000259" key="7">
    <source>
        <dbReference type="Pfam" id="PF08292"/>
    </source>
</evidence>
<protein>
    <recommendedName>
        <fullName evidence="10">DNA-directed RNA polymerase III subunit RPC8</fullName>
    </recommendedName>
</protein>
<sequence>MFVLSILKHTVKIEPTALGRDFTEALVERLNRQFANYVIPNVGLCITFYDFKKYGASYILPGDASTHTPVLFRYVVFQPMINEILEGNILRSNQEGITISMQFFSDITVAPDKLPAVSKFDESVQVWRWEYQNENGDITPFYMDPGKRVRFKVLSVKYQNVEPGAPPEATKAMTIEASMFDMGLGCVAWWEPQCASELKQEANDPSEDE</sequence>
<keyword evidence="4" id="KW-0804">Transcription</keyword>
<evidence type="ECO:0000256" key="1">
    <source>
        <dbReference type="ARBA" id="ARBA00004123"/>
    </source>
</evidence>
<keyword evidence="5" id="KW-0539">Nucleus</keyword>
<feature type="domain" description="RNA polymerase Rpb7-like N-terminal" evidence="6">
    <location>
        <begin position="8"/>
        <end position="63"/>
    </location>
</feature>
<dbReference type="PANTHER" id="PTHR12709:SF1">
    <property type="entry name" value="DNA-DIRECTED RNA POLYMERASE III SUBUNIT RPC8"/>
    <property type="match status" value="1"/>
</dbReference>
<evidence type="ECO:0000313" key="8">
    <source>
        <dbReference type="EMBL" id="KAL3090840.1"/>
    </source>
</evidence>
<keyword evidence="9" id="KW-1185">Reference proteome</keyword>
<dbReference type="InterPro" id="IPR013238">
    <property type="entry name" value="RNA_pol_III_Rbc25"/>
</dbReference>
<accession>A0ABD2JJQ4</accession>
<dbReference type="InterPro" id="IPR005576">
    <property type="entry name" value="Rpb7-like_N"/>
</dbReference>
<comment type="similarity">
    <text evidence="2">Belongs to the eukaryotic RPB7/RPC8 RNA polymerase subunit family.</text>
</comment>
<dbReference type="GO" id="GO:0005634">
    <property type="term" value="C:nucleus"/>
    <property type="evidence" value="ECO:0007669"/>
    <property type="project" value="UniProtKB-SubCell"/>
</dbReference>
<reference evidence="8 9" key="1">
    <citation type="submission" date="2024-10" db="EMBL/GenBank/DDBJ databases">
        <authorList>
            <person name="Kim D."/>
        </authorList>
    </citation>
    <scope>NUCLEOTIDE SEQUENCE [LARGE SCALE GENOMIC DNA]</scope>
    <source>
        <strain evidence="8">Taebaek</strain>
    </source>
</reference>
<dbReference type="AlphaFoldDB" id="A0ABD2JJQ4"/>
<dbReference type="InterPro" id="IPR036898">
    <property type="entry name" value="RNA_pol_Rpb7-like_N_sf"/>
</dbReference>
<dbReference type="EMBL" id="JBICCN010000138">
    <property type="protein sequence ID" value="KAL3090840.1"/>
    <property type="molecule type" value="Genomic_DNA"/>
</dbReference>
<organism evidence="8 9">
    <name type="scientific">Heterodera schachtii</name>
    <name type="common">Sugarbeet cyst nematode worm</name>
    <name type="synonym">Tylenchus schachtii</name>
    <dbReference type="NCBI Taxonomy" id="97005"/>
    <lineage>
        <taxon>Eukaryota</taxon>
        <taxon>Metazoa</taxon>
        <taxon>Ecdysozoa</taxon>
        <taxon>Nematoda</taxon>
        <taxon>Chromadorea</taxon>
        <taxon>Rhabditida</taxon>
        <taxon>Tylenchina</taxon>
        <taxon>Tylenchomorpha</taxon>
        <taxon>Tylenchoidea</taxon>
        <taxon>Heteroderidae</taxon>
        <taxon>Heteroderinae</taxon>
        <taxon>Heterodera</taxon>
    </lineage>
</organism>
<gene>
    <name evidence="8" type="ORF">niasHS_007215</name>
</gene>
<dbReference type="InterPro" id="IPR045113">
    <property type="entry name" value="Rpb7-like"/>
</dbReference>
<proteinExistence type="inferred from homology"/>
<feature type="domain" description="RNA polymerase III subunit Rpc25" evidence="7">
    <location>
        <begin position="83"/>
        <end position="190"/>
    </location>
</feature>
<name>A0ABD2JJQ4_HETSC</name>
<dbReference type="SUPFAM" id="SSF50249">
    <property type="entry name" value="Nucleic acid-binding proteins"/>
    <property type="match status" value="1"/>
</dbReference>
<evidence type="ECO:0000313" key="9">
    <source>
        <dbReference type="Proteomes" id="UP001620645"/>
    </source>
</evidence>
<dbReference type="FunFam" id="3.30.1490.120:FF:000002">
    <property type="entry name" value="DNA-directed RNA polymerase III subunit RPC8"/>
    <property type="match status" value="1"/>
</dbReference>
<keyword evidence="3" id="KW-0240">DNA-directed RNA polymerase</keyword>
<dbReference type="CDD" id="cd04330">
    <property type="entry name" value="RNAP_III_Rpc25_N"/>
    <property type="match status" value="1"/>
</dbReference>
<evidence type="ECO:0000256" key="3">
    <source>
        <dbReference type="ARBA" id="ARBA00022478"/>
    </source>
</evidence>
<comment type="caution">
    <text evidence="8">The sequence shown here is derived from an EMBL/GenBank/DDBJ whole genome shotgun (WGS) entry which is preliminary data.</text>
</comment>
<dbReference type="Pfam" id="PF08292">
    <property type="entry name" value="RNA_pol_Rbc25"/>
    <property type="match status" value="1"/>
</dbReference>
<evidence type="ECO:0000256" key="5">
    <source>
        <dbReference type="ARBA" id="ARBA00023242"/>
    </source>
</evidence>
<dbReference type="Proteomes" id="UP001620645">
    <property type="component" value="Unassembled WGS sequence"/>
</dbReference>
<dbReference type="PANTHER" id="PTHR12709">
    <property type="entry name" value="DNA-DIRECTED RNA POLYMERASE II, III"/>
    <property type="match status" value="1"/>
</dbReference>
<dbReference type="SUPFAM" id="SSF88798">
    <property type="entry name" value="N-terminal, heterodimerisation domain of RBP7 (RpoE)"/>
    <property type="match status" value="1"/>
</dbReference>